<organism>
    <name type="scientific">Ceratitis capitata</name>
    <name type="common">Mediterranean fruit fly</name>
    <name type="synonym">Tephritis capitata</name>
    <dbReference type="NCBI Taxonomy" id="7213"/>
    <lineage>
        <taxon>Eukaryota</taxon>
        <taxon>Metazoa</taxon>
        <taxon>Ecdysozoa</taxon>
        <taxon>Arthropoda</taxon>
        <taxon>Hexapoda</taxon>
        <taxon>Insecta</taxon>
        <taxon>Pterygota</taxon>
        <taxon>Neoptera</taxon>
        <taxon>Endopterygota</taxon>
        <taxon>Diptera</taxon>
        <taxon>Brachycera</taxon>
        <taxon>Muscomorpha</taxon>
        <taxon>Tephritoidea</taxon>
        <taxon>Tephritidae</taxon>
        <taxon>Ceratitis</taxon>
        <taxon>Ceratitis</taxon>
    </lineage>
</organism>
<evidence type="ECO:0000256" key="1">
    <source>
        <dbReference type="SAM" id="MobiDB-lite"/>
    </source>
</evidence>
<protein>
    <submittedName>
        <fullName>Major cuticular protein</fullName>
    </submittedName>
</protein>
<dbReference type="AlphaFoldDB" id="Q9TWI4"/>
<keyword id="KW-0903">Direct protein sequencing</keyword>
<name>Q9TWI4_CERCA</name>
<sequence length="20" mass="2239">DAEIVKQDSDVGVPEEYQFA</sequence>
<proteinExistence type="evidence at protein level"/>
<feature type="region of interest" description="Disordered" evidence="1">
    <location>
        <begin position="1"/>
        <end position="20"/>
    </location>
</feature>
<accession>Q9TWI4</accession>
<reference key="1">
    <citation type="journal article" date="1995" name="Hereditas">
        <title>Partial N-terminal sequences of larval cuticular proteins from the dipteran Ceratitis capitata.</title>
        <authorList>
            <person name="Tsiliras A."/>
            <person name="Koromantzou E."/>
            <person name="Allen G."/>
            <person name="Dimitriadis G."/>
        </authorList>
    </citation>
    <scope>PROTEIN SEQUENCE</scope>
</reference>